<evidence type="ECO:0000313" key="2">
    <source>
        <dbReference type="Proteomes" id="UP000271889"/>
    </source>
</evidence>
<proteinExistence type="predicted"/>
<keyword evidence="2" id="KW-1185">Reference proteome</keyword>
<dbReference type="EMBL" id="UYRV01008006">
    <property type="protein sequence ID" value="VDK55134.1"/>
    <property type="molecule type" value="Genomic_DNA"/>
</dbReference>
<gene>
    <name evidence="1" type="ORF">CGOC_LOCUS3216</name>
</gene>
<dbReference type="AlphaFoldDB" id="A0A3P6SJB5"/>
<protein>
    <submittedName>
        <fullName evidence="1">Uncharacterized protein</fullName>
    </submittedName>
</protein>
<name>A0A3P6SJB5_CYLGO</name>
<sequence>MQGGDAAMVFVATTTNGADEVDGVAVVATSTLQEIVWNTCFGGIFCNYKKSRWCYRVGARATARNRADGVAVVISAATARNKVDSDAVVASA</sequence>
<organism evidence="1 2">
    <name type="scientific">Cylicostephanus goldi</name>
    <name type="common">Nematode worm</name>
    <dbReference type="NCBI Taxonomy" id="71465"/>
    <lineage>
        <taxon>Eukaryota</taxon>
        <taxon>Metazoa</taxon>
        <taxon>Ecdysozoa</taxon>
        <taxon>Nematoda</taxon>
        <taxon>Chromadorea</taxon>
        <taxon>Rhabditida</taxon>
        <taxon>Rhabditina</taxon>
        <taxon>Rhabditomorpha</taxon>
        <taxon>Strongyloidea</taxon>
        <taxon>Strongylidae</taxon>
        <taxon>Cylicostephanus</taxon>
    </lineage>
</organism>
<evidence type="ECO:0000313" key="1">
    <source>
        <dbReference type="EMBL" id="VDK55134.1"/>
    </source>
</evidence>
<accession>A0A3P6SJB5</accession>
<reference evidence="1 2" key="1">
    <citation type="submission" date="2018-11" db="EMBL/GenBank/DDBJ databases">
        <authorList>
            <consortium name="Pathogen Informatics"/>
        </authorList>
    </citation>
    <scope>NUCLEOTIDE SEQUENCE [LARGE SCALE GENOMIC DNA]</scope>
</reference>
<dbReference type="Proteomes" id="UP000271889">
    <property type="component" value="Unassembled WGS sequence"/>
</dbReference>